<evidence type="ECO:0000256" key="12">
    <source>
        <dbReference type="ARBA" id="ARBA00023170"/>
    </source>
</evidence>
<proteinExistence type="inferred from homology"/>
<keyword evidence="8" id="KW-0408">Iron</keyword>
<reference evidence="20 21" key="1">
    <citation type="submission" date="2017-10" db="EMBL/GenBank/DDBJ databases">
        <authorList>
            <person name="Banno H."/>
            <person name="Chua N.-H."/>
        </authorList>
    </citation>
    <scope>NUCLEOTIDE SEQUENCE [LARGE SCALE GENOMIC DNA]</scope>
    <source>
        <strain evidence="20">Vibrio tapetis CECT4600</strain>
    </source>
</reference>
<dbReference type="EMBL" id="LT960611">
    <property type="protein sequence ID" value="SON49778.1"/>
    <property type="molecule type" value="Genomic_DNA"/>
</dbReference>
<dbReference type="Pfam" id="PF07715">
    <property type="entry name" value="Plug"/>
    <property type="match status" value="1"/>
</dbReference>
<keyword evidence="12 20" id="KW-0675">Receptor</keyword>
<dbReference type="GO" id="GO:0015891">
    <property type="term" value="P:siderophore transport"/>
    <property type="evidence" value="ECO:0007669"/>
    <property type="project" value="InterPro"/>
</dbReference>
<evidence type="ECO:0000256" key="15">
    <source>
        <dbReference type="RuleBase" id="RU003357"/>
    </source>
</evidence>
<dbReference type="InterPro" id="IPR000531">
    <property type="entry name" value="Beta-barrel_TonB"/>
</dbReference>
<gene>
    <name evidence="20" type="ORF">VTAP4600_A1799</name>
</gene>
<keyword evidence="5" id="KW-0410">Iron transport</keyword>
<dbReference type="InterPro" id="IPR012910">
    <property type="entry name" value="Plug_dom"/>
</dbReference>
<evidence type="ECO:0000256" key="13">
    <source>
        <dbReference type="ARBA" id="ARBA00023237"/>
    </source>
</evidence>
<dbReference type="SUPFAM" id="SSF56935">
    <property type="entry name" value="Porins"/>
    <property type="match status" value="1"/>
</dbReference>
<dbReference type="Gene3D" id="2.40.170.20">
    <property type="entry name" value="TonB-dependent receptor, beta-barrel domain"/>
    <property type="match status" value="1"/>
</dbReference>
<dbReference type="GO" id="GO:0038023">
    <property type="term" value="F:signaling receptor activity"/>
    <property type="evidence" value="ECO:0007669"/>
    <property type="project" value="InterPro"/>
</dbReference>
<dbReference type="PROSITE" id="PS52016">
    <property type="entry name" value="TONB_DEPENDENT_REC_3"/>
    <property type="match status" value="1"/>
</dbReference>
<evidence type="ECO:0000256" key="11">
    <source>
        <dbReference type="ARBA" id="ARBA00023136"/>
    </source>
</evidence>
<evidence type="ECO:0000259" key="18">
    <source>
        <dbReference type="Pfam" id="PF00593"/>
    </source>
</evidence>
<evidence type="ECO:0000256" key="8">
    <source>
        <dbReference type="ARBA" id="ARBA00023004"/>
    </source>
</evidence>
<keyword evidence="9" id="KW-0406">Ion transport</keyword>
<keyword evidence="11 14" id="KW-0472">Membrane</keyword>
<dbReference type="InterPro" id="IPR010105">
    <property type="entry name" value="TonB_sidphr_rcpt"/>
</dbReference>
<evidence type="ECO:0000256" key="3">
    <source>
        <dbReference type="ARBA" id="ARBA00022448"/>
    </source>
</evidence>
<dbReference type="InterPro" id="IPR037066">
    <property type="entry name" value="Plug_dom_sf"/>
</dbReference>
<evidence type="ECO:0000256" key="2">
    <source>
        <dbReference type="ARBA" id="ARBA00009810"/>
    </source>
</evidence>
<dbReference type="AlphaFoldDB" id="A0A2N8ZCZ5"/>
<evidence type="ECO:0000256" key="1">
    <source>
        <dbReference type="ARBA" id="ARBA00004571"/>
    </source>
</evidence>
<dbReference type="KEGG" id="vta:A1799"/>
<dbReference type="CDD" id="cd01347">
    <property type="entry name" value="ligand_gated_channel"/>
    <property type="match status" value="1"/>
</dbReference>
<evidence type="ECO:0000256" key="4">
    <source>
        <dbReference type="ARBA" id="ARBA00022452"/>
    </source>
</evidence>
<evidence type="ECO:0000256" key="16">
    <source>
        <dbReference type="SAM" id="MobiDB-lite"/>
    </source>
</evidence>
<dbReference type="NCBIfam" id="TIGR01783">
    <property type="entry name" value="TonB-siderophor"/>
    <property type="match status" value="1"/>
</dbReference>
<feature type="domain" description="TonB-dependent receptor plug" evidence="19">
    <location>
        <begin position="55"/>
        <end position="148"/>
    </location>
</feature>
<dbReference type="OrthoDB" id="127311at2"/>
<evidence type="ECO:0000313" key="20">
    <source>
        <dbReference type="EMBL" id="SON49778.1"/>
    </source>
</evidence>
<evidence type="ECO:0000256" key="6">
    <source>
        <dbReference type="ARBA" id="ARBA00022692"/>
    </source>
</evidence>
<dbReference type="GO" id="GO:0009279">
    <property type="term" value="C:cell outer membrane"/>
    <property type="evidence" value="ECO:0007669"/>
    <property type="project" value="UniProtKB-SubCell"/>
</dbReference>
<feature type="chain" id="PRO_5014802610" evidence="17">
    <location>
        <begin position="23"/>
        <end position="694"/>
    </location>
</feature>
<dbReference type="InterPro" id="IPR036942">
    <property type="entry name" value="Beta-barrel_TonB_sf"/>
</dbReference>
<keyword evidence="21" id="KW-1185">Reference proteome</keyword>
<keyword evidence="6 14" id="KW-0812">Transmembrane</keyword>
<feature type="region of interest" description="Disordered" evidence="16">
    <location>
        <begin position="381"/>
        <end position="402"/>
    </location>
</feature>
<keyword evidence="13 14" id="KW-0998">Cell outer membrane</keyword>
<accession>A0A2N8ZCZ5</accession>
<protein>
    <submittedName>
        <fullName evidence="20">Putative ferrichrome-iron receptor</fullName>
    </submittedName>
</protein>
<sequence>MTSKSQLAVLIGAILSAPVAYAETNTADEHMVVTGRDHGYKADTNTTAMKIEASQLETPGQVTVIDEQIIDEQRASTLGQVLANDASIGAGGNSRNRERFNLRGFDLQVLRDGRKHWSYYKQPIELLERVEVLKGPSGLLYGTSAPGGMVNMVSKKPTYETQVNVSQDLGSNNHSRSVADVSGALNDEQTLRARAVLSKMTEDSWRTYGDGSTHSTERVVGGLFVDYDINDDVTLSLHYDNTYDKGNVDSGAFVVDGKVVNGREHIWDAQWSTIENRSENIGFDVNAQLNDTWALTTGFNYQDFNRQDIESFPSLSNVNPDGTGTVTHGGSDRKDHWVHQTGYVDLVGNFDALGVSHQMLVGANWLGYTYDRNQTSFNKTTVGANDPVPTPTPKAGAPRISHSHSDSYGVYVQDMVTFNDQWQVLAGARFDETRSDGRKDNAVSPKLAAIYHPVENGSLYLTYAESFEHQGEVSGSEYVNDGQQLDPRRGKLYEFGTKWNLLDEKLYLTGALFDITEEGRTFEEDLGNNMKNMTQAGEQNHRGVEVSAQGFVTEKFSVSASAMYINAEYVKYQDYRGNDLSGNRPADVPEYSASVWTRYNFDNNTDANLGAVYVGERYGDAANTFKKDGYTRFDLGVAHTHNYDENLDIIARFNVENLFDTEYFGGGGSADGAGYKNVVVGEGRNFMASVQLRY</sequence>
<dbReference type="RefSeq" id="WP_102522389.1">
    <property type="nucleotide sequence ID" value="NZ_LT960611.1"/>
</dbReference>
<evidence type="ECO:0000256" key="17">
    <source>
        <dbReference type="SAM" id="SignalP"/>
    </source>
</evidence>
<evidence type="ECO:0000256" key="14">
    <source>
        <dbReference type="PROSITE-ProRule" id="PRU01360"/>
    </source>
</evidence>
<dbReference type="Pfam" id="PF00593">
    <property type="entry name" value="TonB_dep_Rec_b-barrel"/>
    <property type="match status" value="1"/>
</dbReference>
<dbReference type="PANTHER" id="PTHR32552:SF68">
    <property type="entry name" value="FERRICHROME OUTER MEMBRANE TRANSPORTER_PHAGE RECEPTOR"/>
    <property type="match status" value="1"/>
</dbReference>
<keyword evidence="4 14" id="KW-1134">Transmembrane beta strand</keyword>
<keyword evidence="3 14" id="KW-0813">Transport</keyword>
<dbReference type="Proteomes" id="UP000235828">
    <property type="component" value="Chromosome A"/>
</dbReference>
<dbReference type="GO" id="GO:0015344">
    <property type="term" value="F:siderophore uptake transmembrane transporter activity"/>
    <property type="evidence" value="ECO:0007669"/>
    <property type="project" value="TreeGrafter"/>
</dbReference>
<name>A0A2N8ZCZ5_9VIBR</name>
<comment type="subcellular location">
    <subcellularLocation>
        <location evidence="1 14">Cell outer membrane</location>
        <topology evidence="1 14">Multi-pass membrane protein</topology>
    </subcellularLocation>
</comment>
<keyword evidence="7 17" id="KW-0732">Signal</keyword>
<dbReference type="Gene3D" id="2.170.130.10">
    <property type="entry name" value="TonB-dependent receptor, plug domain"/>
    <property type="match status" value="1"/>
</dbReference>
<feature type="domain" description="TonB-dependent receptor-like beta-barrel" evidence="18">
    <location>
        <begin position="227"/>
        <end position="658"/>
    </location>
</feature>
<evidence type="ECO:0000256" key="10">
    <source>
        <dbReference type="ARBA" id="ARBA00023077"/>
    </source>
</evidence>
<evidence type="ECO:0000259" key="19">
    <source>
        <dbReference type="Pfam" id="PF07715"/>
    </source>
</evidence>
<feature type="signal peptide" evidence="17">
    <location>
        <begin position="1"/>
        <end position="22"/>
    </location>
</feature>
<dbReference type="InterPro" id="IPR039426">
    <property type="entry name" value="TonB-dep_rcpt-like"/>
</dbReference>
<evidence type="ECO:0000256" key="7">
    <source>
        <dbReference type="ARBA" id="ARBA00022729"/>
    </source>
</evidence>
<dbReference type="PANTHER" id="PTHR32552">
    <property type="entry name" value="FERRICHROME IRON RECEPTOR-RELATED"/>
    <property type="match status" value="1"/>
</dbReference>
<evidence type="ECO:0000256" key="5">
    <source>
        <dbReference type="ARBA" id="ARBA00022496"/>
    </source>
</evidence>
<evidence type="ECO:0000313" key="21">
    <source>
        <dbReference type="Proteomes" id="UP000235828"/>
    </source>
</evidence>
<keyword evidence="10 15" id="KW-0798">TonB box</keyword>
<organism evidence="20 21">
    <name type="scientific">Vibrio tapetis subsp. tapetis</name>
    <dbReference type="NCBI Taxonomy" id="1671868"/>
    <lineage>
        <taxon>Bacteria</taxon>
        <taxon>Pseudomonadati</taxon>
        <taxon>Pseudomonadota</taxon>
        <taxon>Gammaproteobacteria</taxon>
        <taxon>Vibrionales</taxon>
        <taxon>Vibrionaceae</taxon>
        <taxon>Vibrio</taxon>
    </lineage>
</organism>
<evidence type="ECO:0000256" key="9">
    <source>
        <dbReference type="ARBA" id="ARBA00023065"/>
    </source>
</evidence>
<comment type="similarity">
    <text evidence="2 14 15">Belongs to the TonB-dependent receptor family.</text>
</comment>